<reference evidence="4 5" key="1">
    <citation type="journal article" date="2019" name="Int. J. Syst. Evol. Microbiol.">
        <title>The Global Catalogue of Microorganisms (GCM) 10K type strain sequencing project: providing services to taxonomists for standard genome sequencing and annotation.</title>
        <authorList>
            <consortium name="The Broad Institute Genomics Platform"/>
            <consortium name="The Broad Institute Genome Sequencing Center for Infectious Disease"/>
            <person name="Wu L."/>
            <person name="Ma J."/>
        </authorList>
    </citation>
    <scope>NUCLEOTIDE SEQUENCE [LARGE SCALE GENOMIC DNA]</scope>
    <source>
        <strain evidence="4 5">JCM 14545</strain>
    </source>
</reference>
<protein>
    <submittedName>
        <fullName evidence="4">Polysaccharide lyase family 7 protein</fullName>
    </submittedName>
</protein>
<dbReference type="GO" id="GO:0016829">
    <property type="term" value="F:lyase activity"/>
    <property type="evidence" value="ECO:0007669"/>
    <property type="project" value="UniProtKB-KW"/>
</dbReference>
<proteinExistence type="predicted"/>
<feature type="domain" description="Alginate lyase 2" evidence="3">
    <location>
        <begin position="35"/>
        <end position="245"/>
    </location>
</feature>
<dbReference type="RefSeq" id="WP_344430234.1">
    <property type="nucleotide sequence ID" value="NZ_BAAANN010000046.1"/>
</dbReference>
<feature type="region of interest" description="Disordered" evidence="1">
    <location>
        <begin position="89"/>
        <end position="113"/>
    </location>
</feature>
<feature type="chain" id="PRO_5046418530" evidence="2">
    <location>
        <begin position="18"/>
        <end position="246"/>
    </location>
</feature>
<dbReference type="InterPro" id="IPR014895">
    <property type="entry name" value="Alginate_lyase_2"/>
</dbReference>
<sequence length="246" mass="26053">MKSPLWMVAVLAGSAIAAPGTAVAAESCGVPASILDLENWKETLPTGSAGHPDEIKQPKLANYAKAPWFTANPGCDGVRFRAAVNGVTTGGSGNPRSELREMDGSDGASWSTTSGTHTMVIDEAITHLPNGKPHVVAGQIHDDEDDVTVFRLEGTQLYVTKGDDTHYQLVTGSYRLGTKFQAKFVAGDGKIKAYYNGELKATVDAESSGDYFKAGAYTQANCEKSSPCEDSNYGEVVVYGLKVTHS</sequence>
<evidence type="ECO:0000313" key="5">
    <source>
        <dbReference type="Proteomes" id="UP001501116"/>
    </source>
</evidence>
<evidence type="ECO:0000256" key="2">
    <source>
        <dbReference type="SAM" id="SignalP"/>
    </source>
</evidence>
<gene>
    <name evidence="4" type="ORF">GCM10009754_76890</name>
</gene>
<dbReference type="EMBL" id="BAAANN010000046">
    <property type="protein sequence ID" value="GAA1987442.1"/>
    <property type="molecule type" value="Genomic_DNA"/>
</dbReference>
<accession>A0ABN2SK14</accession>
<evidence type="ECO:0000313" key="4">
    <source>
        <dbReference type="EMBL" id="GAA1987442.1"/>
    </source>
</evidence>
<keyword evidence="2" id="KW-0732">Signal</keyword>
<dbReference type="Proteomes" id="UP001501116">
    <property type="component" value="Unassembled WGS sequence"/>
</dbReference>
<dbReference type="SUPFAM" id="SSF49899">
    <property type="entry name" value="Concanavalin A-like lectins/glucanases"/>
    <property type="match status" value="1"/>
</dbReference>
<dbReference type="Pfam" id="PF08787">
    <property type="entry name" value="Alginate_lyase2"/>
    <property type="match status" value="1"/>
</dbReference>
<evidence type="ECO:0000259" key="3">
    <source>
        <dbReference type="Pfam" id="PF08787"/>
    </source>
</evidence>
<evidence type="ECO:0000256" key="1">
    <source>
        <dbReference type="SAM" id="MobiDB-lite"/>
    </source>
</evidence>
<keyword evidence="4" id="KW-0456">Lyase</keyword>
<keyword evidence="5" id="KW-1185">Reference proteome</keyword>
<dbReference type="Gene3D" id="2.60.120.200">
    <property type="match status" value="1"/>
</dbReference>
<name>A0ABN2SK14_9PSEU</name>
<feature type="signal peptide" evidence="2">
    <location>
        <begin position="1"/>
        <end position="17"/>
    </location>
</feature>
<organism evidence="4 5">
    <name type="scientific">Amycolatopsis minnesotensis</name>
    <dbReference type="NCBI Taxonomy" id="337894"/>
    <lineage>
        <taxon>Bacteria</taxon>
        <taxon>Bacillati</taxon>
        <taxon>Actinomycetota</taxon>
        <taxon>Actinomycetes</taxon>
        <taxon>Pseudonocardiales</taxon>
        <taxon>Pseudonocardiaceae</taxon>
        <taxon>Amycolatopsis</taxon>
    </lineage>
</organism>
<comment type="caution">
    <text evidence="4">The sequence shown here is derived from an EMBL/GenBank/DDBJ whole genome shotgun (WGS) entry which is preliminary data.</text>
</comment>
<dbReference type="InterPro" id="IPR013320">
    <property type="entry name" value="ConA-like_dom_sf"/>
</dbReference>